<dbReference type="AlphaFoldDB" id="A0A6A4GB68"/>
<gene>
    <name evidence="1" type="ORF">BT96DRAFT_1010123</name>
</gene>
<proteinExistence type="predicted"/>
<evidence type="ECO:0000313" key="1">
    <source>
        <dbReference type="EMBL" id="KAE9382727.1"/>
    </source>
</evidence>
<name>A0A6A4GB68_9AGAR</name>
<dbReference type="EMBL" id="ML771062">
    <property type="protein sequence ID" value="KAE9382727.1"/>
    <property type="molecule type" value="Genomic_DNA"/>
</dbReference>
<sequence length="103" mass="11489">MAHNSNFALLVAAPQSSLAMWEHCTGIEHWTLESSSTPCPFKDNCAFYFAYCTPKGHRIWLLFSKKMNSAMDLLLAFFNFASASILTSQSMYMPSALQPLSAN</sequence>
<reference evidence="1" key="1">
    <citation type="journal article" date="2019" name="Environ. Microbiol.">
        <title>Fungal ecological strategies reflected in gene transcription - a case study of two litter decomposers.</title>
        <authorList>
            <person name="Barbi F."/>
            <person name="Kohler A."/>
            <person name="Barry K."/>
            <person name="Baskaran P."/>
            <person name="Daum C."/>
            <person name="Fauchery L."/>
            <person name="Ihrmark K."/>
            <person name="Kuo A."/>
            <person name="LaButti K."/>
            <person name="Lipzen A."/>
            <person name="Morin E."/>
            <person name="Grigoriev I.V."/>
            <person name="Henrissat B."/>
            <person name="Lindahl B."/>
            <person name="Martin F."/>
        </authorList>
    </citation>
    <scope>NUCLEOTIDE SEQUENCE</scope>
    <source>
        <strain evidence="1">JB14</strain>
    </source>
</reference>
<keyword evidence="2" id="KW-1185">Reference proteome</keyword>
<protein>
    <submittedName>
        <fullName evidence="1">Uncharacterized protein</fullName>
    </submittedName>
</protein>
<accession>A0A6A4GB68</accession>
<evidence type="ECO:0000313" key="2">
    <source>
        <dbReference type="Proteomes" id="UP000799118"/>
    </source>
</evidence>
<organism evidence="1 2">
    <name type="scientific">Gymnopus androsaceus JB14</name>
    <dbReference type="NCBI Taxonomy" id="1447944"/>
    <lineage>
        <taxon>Eukaryota</taxon>
        <taxon>Fungi</taxon>
        <taxon>Dikarya</taxon>
        <taxon>Basidiomycota</taxon>
        <taxon>Agaricomycotina</taxon>
        <taxon>Agaricomycetes</taxon>
        <taxon>Agaricomycetidae</taxon>
        <taxon>Agaricales</taxon>
        <taxon>Marasmiineae</taxon>
        <taxon>Omphalotaceae</taxon>
        <taxon>Gymnopus</taxon>
    </lineage>
</organism>
<dbReference type="Proteomes" id="UP000799118">
    <property type="component" value="Unassembled WGS sequence"/>
</dbReference>